<dbReference type="Gene3D" id="3.30.420.10">
    <property type="entry name" value="Ribonuclease H-like superfamily/Ribonuclease H"/>
    <property type="match status" value="1"/>
</dbReference>
<dbReference type="Pfam" id="PF07866">
    <property type="entry name" value="DUF1653"/>
    <property type="match status" value="1"/>
</dbReference>
<dbReference type="PANTHER" id="PTHR30231:SF37">
    <property type="entry name" value="EXODEOXYRIBONUCLEASE 10"/>
    <property type="match status" value="1"/>
</dbReference>
<dbReference type="InterPro" id="IPR023387">
    <property type="entry name" value="DUF1653-like_dom"/>
</dbReference>
<dbReference type="SMART" id="SM00479">
    <property type="entry name" value="EXOIII"/>
    <property type="match status" value="1"/>
</dbReference>
<dbReference type="RefSeq" id="WP_186945617.1">
    <property type="nucleotide sequence ID" value="NZ_JACOGF010000001.1"/>
</dbReference>
<sequence>MFEKPVVMIDFETSGMTPEQGGRVTEVAALRIVGGEIVDRYVSLINCRVRIPYFITELTGITQSMVDHAPPVSEVIPELVEFIGSDALAAHNASFDEKFLLAESDRLGLWPAYDGVICSVKLSRRVFPGLNSYSLGPLASSLGIRFKGSAHRAEADAEVASKLMLRIASELGERYGFNGIDPRLLQDVNKLTAAKVPAFLKKQSAGPIAEVIPSVSAKAGKSIATNKTAALQRYRHYKGGIYELVCEATQESDLSTVIVYRSHDGSVWTRPKAVFFETLEINGVKVQRFTPIAE</sequence>
<dbReference type="InterPro" id="IPR012337">
    <property type="entry name" value="RNaseH-like_sf"/>
</dbReference>
<dbReference type="Gene3D" id="2.30.30.320">
    <property type="entry name" value="DUF1653-like domain"/>
    <property type="match status" value="1"/>
</dbReference>
<comment type="caution">
    <text evidence="2">The sequence shown here is derived from an EMBL/GenBank/DDBJ whole genome shotgun (WGS) entry which is preliminary data.</text>
</comment>
<dbReference type="CDD" id="cd06127">
    <property type="entry name" value="DEDDh"/>
    <property type="match status" value="1"/>
</dbReference>
<dbReference type="SUPFAM" id="SSF53098">
    <property type="entry name" value="Ribonuclease H-like"/>
    <property type="match status" value="1"/>
</dbReference>
<gene>
    <name evidence="2" type="ORF">H8L32_02740</name>
</gene>
<dbReference type="PANTHER" id="PTHR30231">
    <property type="entry name" value="DNA POLYMERASE III SUBUNIT EPSILON"/>
    <property type="match status" value="1"/>
</dbReference>
<dbReference type="InterPro" id="IPR037135">
    <property type="entry name" value="DUF1653-like_dom_sf"/>
</dbReference>
<dbReference type="Proteomes" id="UP000650424">
    <property type="component" value="Unassembled WGS sequence"/>
</dbReference>
<keyword evidence="3" id="KW-1185">Reference proteome</keyword>
<reference evidence="2 3" key="1">
    <citation type="submission" date="2020-08" db="EMBL/GenBank/DDBJ databases">
        <title>Novel species isolated from subtropical streams in China.</title>
        <authorList>
            <person name="Lu H."/>
        </authorList>
    </citation>
    <scope>NUCLEOTIDE SEQUENCE [LARGE SCALE GENOMIC DNA]</scope>
    <source>
        <strain evidence="2 3">CY18W</strain>
    </source>
</reference>
<feature type="domain" description="Exonuclease" evidence="1">
    <location>
        <begin position="5"/>
        <end position="173"/>
    </location>
</feature>
<protein>
    <submittedName>
        <fullName evidence="2">DUF1653 domain-containing protein</fullName>
    </submittedName>
</protein>
<evidence type="ECO:0000313" key="3">
    <source>
        <dbReference type="Proteomes" id="UP000650424"/>
    </source>
</evidence>
<dbReference type="InterPro" id="IPR013520">
    <property type="entry name" value="Ribonucl_H"/>
</dbReference>
<proteinExistence type="predicted"/>
<dbReference type="EMBL" id="JACOGF010000001">
    <property type="protein sequence ID" value="MBC3916395.1"/>
    <property type="molecule type" value="Genomic_DNA"/>
</dbReference>
<name>A0ABR6ZLV9_9BURK</name>
<accession>A0ABR6ZLV9</accession>
<dbReference type="Pfam" id="PF00929">
    <property type="entry name" value="RNase_T"/>
    <property type="match status" value="1"/>
</dbReference>
<evidence type="ECO:0000313" key="2">
    <source>
        <dbReference type="EMBL" id="MBC3916395.1"/>
    </source>
</evidence>
<dbReference type="InterPro" id="IPR036397">
    <property type="entry name" value="RNaseH_sf"/>
</dbReference>
<evidence type="ECO:0000259" key="1">
    <source>
        <dbReference type="SMART" id="SM00479"/>
    </source>
</evidence>
<organism evidence="2 3">
    <name type="scientific">Undibacterium hunanense</name>
    <dbReference type="NCBI Taxonomy" id="2762292"/>
    <lineage>
        <taxon>Bacteria</taxon>
        <taxon>Pseudomonadati</taxon>
        <taxon>Pseudomonadota</taxon>
        <taxon>Betaproteobacteria</taxon>
        <taxon>Burkholderiales</taxon>
        <taxon>Oxalobacteraceae</taxon>
        <taxon>Undibacterium</taxon>
    </lineage>
</organism>